<evidence type="ECO:0000313" key="2">
    <source>
        <dbReference type="EMBL" id="GFD61862.1"/>
    </source>
</evidence>
<sequence length="46" mass="5231">KSRRAPRSQGNRNEDNTRRVVPVETPANALVVTDGMGYDWSYHAEE</sequence>
<proteinExistence type="predicted"/>
<reference evidence="2" key="1">
    <citation type="journal article" date="2019" name="Sci. Rep.">
        <title>Draft genome of Tanacetum cinerariifolium, the natural source of mosquito coil.</title>
        <authorList>
            <person name="Yamashiro T."/>
            <person name="Shiraishi A."/>
            <person name="Satake H."/>
            <person name="Nakayama K."/>
        </authorList>
    </citation>
    <scope>NUCLEOTIDE SEQUENCE</scope>
</reference>
<feature type="region of interest" description="Disordered" evidence="1">
    <location>
        <begin position="1"/>
        <end position="25"/>
    </location>
</feature>
<comment type="caution">
    <text evidence="2">The sequence shown here is derived from an EMBL/GenBank/DDBJ whole genome shotgun (WGS) entry which is preliminary data.</text>
</comment>
<feature type="non-terminal residue" evidence="2">
    <location>
        <position position="1"/>
    </location>
</feature>
<dbReference type="EMBL" id="BKCJ011903907">
    <property type="protein sequence ID" value="GFD61862.1"/>
    <property type="molecule type" value="Genomic_DNA"/>
</dbReference>
<name>A0A699XPA7_TANCI</name>
<protein>
    <submittedName>
        <fullName evidence="2">Uncharacterized protein</fullName>
    </submittedName>
</protein>
<dbReference type="AlphaFoldDB" id="A0A699XPA7"/>
<accession>A0A699XPA7</accession>
<organism evidence="2">
    <name type="scientific">Tanacetum cinerariifolium</name>
    <name type="common">Dalmatian daisy</name>
    <name type="synonym">Chrysanthemum cinerariifolium</name>
    <dbReference type="NCBI Taxonomy" id="118510"/>
    <lineage>
        <taxon>Eukaryota</taxon>
        <taxon>Viridiplantae</taxon>
        <taxon>Streptophyta</taxon>
        <taxon>Embryophyta</taxon>
        <taxon>Tracheophyta</taxon>
        <taxon>Spermatophyta</taxon>
        <taxon>Magnoliopsida</taxon>
        <taxon>eudicotyledons</taxon>
        <taxon>Gunneridae</taxon>
        <taxon>Pentapetalae</taxon>
        <taxon>asterids</taxon>
        <taxon>campanulids</taxon>
        <taxon>Asterales</taxon>
        <taxon>Asteraceae</taxon>
        <taxon>Asteroideae</taxon>
        <taxon>Anthemideae</taxon>
        <taxon>Anthemidinae</taxon>
        <taxon>Tanacetum</taxon>
    </lineage>
</organism>
<gene>
    <name evidence="2" type="ORF">Tci_933831</name>
</gene>
<evidence type="ECO:0000256" key="1">
    <source>
        <dbReference type="SAM" id="MobiDB-lite"/>
    </source>
</evidence>